<organism evidence="9 10">
    <name type="scientific">Pseudomonas brenneri</name>
    <dbReference type="NCBI Taxonomy" id="129817"/>
    <lineage>
        <taxon>Bacteria</taxon>
        <taxon>Pseudomonadati</taxon>
        <taxon>Pseudomonadota</taxon>
        <taxon>Gammaproteobacteria</taxon>
        <taxon>Pseudomonadales</taxon>
        <taxon>Pseudomonadaceae</taxon>
        <taxon>Pseudomonas</taxon>
    </lineage>
</organism>
<dbReference type="SMART" id="SM00369">
    <property type="entry name" value="LRR_TYP"/>
    <property type="match status" value="4"/>
</dbReference>
<dbReference type="PANTHER" id="PTHR48051">
    <property type="match status" value="1"/>
</dbReference>
<keyword evidence="4" id="KW-0677">Repeat</keyword>
<dbReference type="PROSITE" id="PS52053">
    <property type="entry name" value="NEL"/>
    <property type="match status" value="1"/>
</dbReference>
<dbReference type="SUPFAM" id="SSF52058">
    <property type="entry name" value="L domain-like"/>
    <property type="match status" value="1"/>
</dbReference>
<dbReference type="GO" id="GO:0016567">
    <property type="term" value="P:protein ubiquitination"/>
    <property type="evidence" value="ECO:0007669"/>
    <property type="project" value="InterPro"/>
</dbReference>
<dbReference type="EC" id="2.3.2.27" evidence="2"/>
<keyword evidence="6" id="KW-0832">Ubl conjugation</keyword>
<keyword evidence="7" id="KW-0812">Transmembrane</keyword>
<keyword evidence="6" id="KW-0964">Secreted</keyword>
<name>A0A5B2UVK2_9PSED</name>
<dbReference type="Pfam" id="PF20178">
    <property type="entry name" value="ToxA_N"/>
    <property type="match status" value="1"/>
</dbReference>
<dbReference type="InterPro" id="IPR001611">
    <property type="entry name" value="Leu-rich_rpt"/>
</dbReference>
<dbReference type="InterPro" id="IPR003591">
    <property type="entry name" value="Leu-rich_rpt_typical-subtyp"/>
</dbReference>
<comment type="similarity">
    <text evidence="6">Belongs to the LRR-containing bacterial E3 ligase family.</text>
</comment>
<protein>
    <recommendedName>
        <fullName evidence="2">RING-type E3 ubiquitin transferase</fullName>
        <ecNumber evidence="2">2.3.2.27</ecNumber>
    </recommendedName>
</protein>
<keyword evidence="6" id="KW-0833">Ubl conjugation pathway</keyword>
<dbReference type="GO" id="GO:0005737">
    <property type="term" value="C:cytoplasm"/>
    <property type="evidence" value="ECO:0007669"/>
    <property type="project" value="TreeGrafter"/>
</dbReference>
<keyword evidence="5" id="KW-0843">Virulence</keyword>
<dbReference type="InterPro" id="IPR046673">
    <property type="entry name" value="ToxA_N"/>
</dbReference>
<feature type="domain" description="NEL" evidence="8">
    <location>
        <begin position="1365"/>
        <end position="1715"/>
    </location>
</feature>
<dbReference type="Pfam" id="PF14496">
    <property type="entry name" value="NEL"/>
    <property type="match status" value="1"/>
</dbReference>
<reference evidence="9 10" key="1">
    <citation type="submission" date="2019-09" db="EMBL/GenBank/DDBJ databases">
        <title>Draft genome sequence of Pseudomonas brenneri CCUG 51514(T).</title>
        <authorList>
            <person name="Tunovic T."/>
            <person name="Pineiro-Iglesias B."/>
            <person name="Unosson C."/>
            <person name="Inganas E."/>
            <person name="Ohlen M."/>
            <person name="Cardew S."/>
            <person name="Jensie-Markopoulos S."/>
            <person name="Salva-Serra F."/>
            <person name="Jaen-Luchoro D."/>
            <person name="Svensson-Stadler L."/>
            <person name="Chun J."/>
            <person name="Moore E."/>
        </authorList>
    </citation>
    <scope>NUCLEOTIDE SEQUENCE [LARGE SCALE GENOMIC DNA]</scope>
    <source>
        <strain evidence="9 10">CCUG 51514</strain>
    </source>
</reference>
<dbReference type="Gene3D" id="1.20.58.360">
    <property type="entry name" value="Shigella T3SS effector IpaH defines"/>
    <property type="match status" value="1"/>
</dbReference>
<feature type="active site" description="Glycyl thioester intermediate" evidence="6">
    <location>
        <position position="1461"/>
    </location>
</feature>
<keyword evidence="7" id="KW-0472">Membrane</keyword>
<evidence type="ECO:0000256" key="4">
    <source>
        <dbReference type="ARBA" id="ARBA00022737"/>
    </source>
</evidence>
<dbReference type="InterPro" id="IPR050216">
    <property type="entry name" value="LRR_domain-containing"/>
</dbReference>
<sequence length="1715" mass="195477">MTQALSKGHPTMPTTVIEQPLSIAEKKPVHYDFIKQQLPRWLLDTGPQRLTTLKTLKPDISGPHTNALTPPLHTAMKQALDKHWSTQNTLDKKFAHLNDVQAFAKPLLKEALRAYGDIDVSHTFIRLYSPVSRPWWSIIDLYPGVSSRTVTLLDAALHNFSASETFADYAFLSDEDARGQRQLLTFTHNVSGQVLTADTFKTLCRNLDIGARYQQQLRASLGFDNPSVADALRHEVIDNLQAALDSAAHMALAKKHIAEDAYELIQLMVTGTPGLLMLDAKPIEFYTLELLDTRLASILIITSQMADWRGGRMLVYVPHDPEHPLKEYASSLDFVIELTRQLRDKTPTPGSPHLSYQQFFSQFVPHQQRGRLFNQLNNLLSPVRWNPREPGDSSPNWRETPVQAPNLQFRTHFVRDDVTSYTSEDLWRYLYQDKLNKIINDALEVAISTSYADRMARWAWWDNLEKMLTDIFNVALMVITPFVPFLGLLMLAYTAYQLLDDMLEGIIDWSAGRQIEGWLHILAVAENVIQLGTFHAGGQLAAVARLKLSPFVDRLKPVQVPSGDTRLWNPDLRPYQHRVQDLPEPQENGLHSHQGKQIVRVNNRHYEVRQNPETQAFQLAHPQRSDAYRPPVTLNGSGACVLEGEQPRTWSNARLLRRLGPQTDGLSNTELEQVRVISGVEYGALRQMYVKNEPTPPLLADTLKRFKNDHQIKASIEKIRMAQPLDSASSWFEQMVTELEGWPQDKALRVYQHSDLSGDSRFYGSSTAQGDDVLTLSIADVMSGQLPEKVVAFLDPQQLTRLLGETLPAPEQVQALRDRLAEHVEQQSQSLTRHLYLEQEATDDPHVQLLRTQYPDLPLSIAQRLVRHTRNRHLKVMTEDQRLPLDVKNQVRELEFEVTSTRVFEQILQDHPLSEEAERLALNTLRIYTDALANLRIEIRERTPTGDLRIQVGEQDAANLRILVRNKKAQYRVFNAQGTLLHGTTDFYSAVFHTLTTDARFIDGERLRSWLIAKNTAPAERRLIMAEPPIRVQAERETLTLLGGGNTSTLRGALAEDSSTVTLQQRIKKWLPEMSEQGVRRFSQVAETAEGLQKLERLETEGQAFENTLNDYVRSATKFPAGHRLEAVTRRTRALFADSLMQAWREGYTRLHDEFNTHRGGVKLDLSETPWPDKLPMLPTEMRQVTRLYMIDRELSSDSANFLQHFPNLRILDLTGNALTTLPPAIQRMPHLRELNLAENNIVLDASTSEQLSNLSRLRALNLANNPLGIVPDVSKMPELDLLLLSDTGISEWPAGLFAQPRNEAFILELRGNPITTVPVVASNSESAIVVAQTRLDRARLTVEAQERYEAYRTAVGLDPYRTYEPQGDSRYWLDDLDDENRFIYRAIWKDLEHEHGSQGFFEVIKSLEPPEFFEDPSDEALYEQNSAMMRSQVQRMLSSMHDDRDLRQILFRMSSFPGLCPDAGMQIFNGMGIEVEVSQARRFSKTPAEREERLIKLAKGAANLKLLNHVARADIAQRLKPVEQGGLGLRLTSDVINGEPGTVDEVEVHLAYQTRLARRLGLPWVSEHMLYRETARVSELSITRAHTAVLALSEGDGLVDQILLEPYWENFLKEHYATDYEANESSIDEQFALLDELQSEQQALTQSPDLTEAQKVEKREQLKLMVEQLQIEDRVVPDEPMSDELYNQLLNDLGRRRQEWLREQTRLSLGRIDE</sequence>
<evidence type="ECO:0000256" key="1">
    <source>
        <dbReference type="ARBA" id="ARBA00000900"/>
    </source>
</evidence>
<comment type="PTM">
    <text evidence="6">Ubiquitinated in the presence of host E1 ubiquitin-activating enzyme, E2 ubiquitin-conjugating enzyme and ubiquitin.</text>
</comment>
<dbReference type="Proteomes" id="UP000325296">
    <property type="component" value="Unassembled WGS sequence"/>
</dbReference>
<feature type="transmembrane region" description="Helical" evidence="7">
    <location>
        <begin position="471"/>
        <end position="496"/>
    </location>
</feature>
<gene>
    <name evidence="9" type="ORF">F1720_12015</name>
</gene>
<dbReference type="PANTHER" id="PTHR48051:SF1">
    <property type="entry name" value="RAS SUPPRESSOR PROTEIN 1"/>
    <property type="match status" value="1"/>
</dbReference>
<keyword evidence="6" id="KW-1035">Host cytoplasm</keyword>
<proteinExistence type="inferred from homology"/>
<evidence type="ECO:0000256" key="6">
    <source>
        <dbReference type="PROSITE-ProRule" id="PRU01398"/>
    </source>
</evidence>
<dbReference type="GO" id="GO:0005576">
    <property type="term" value="C:extracellular region"/>
    <property type="evidence" value="ECO:0007669"/>
    <property type="project" value="UniProtKB-UniRule"/>
</dbReference>
<keyword evidence="3" id="KW-0433">Leucine-rich repeat</keyword>
<dbReference type="OrthoDB" id="1467561at2"/>
<accession>A0A5B2UVK2</accession>
<dbReference type="InterPro" id="IPR029487">
    <property type="entry name" value="NEL_dom"/>
</dbReference>
<evidence type="ECO:0000256" key="2">
    <source>
        <dbReference type="ARBA" id="ARBA00012483"/>
    </source>
</evidence>
<evidence type="ECO:0000313" key="9">
    <source>
        <dbReference type="EMBL" id="KAA2229979.1"/>
    </source>
</evidence>
<evidence type="ECO:0000256" key="5">
    <source>
        <dbReference type="ARBA" id="ARBA00023026"/>
    </source>
</evidence>
<dbReference type="EMBL" id="VUOL01000006">
    <property type="protein sequence ID" value="KAA2229979.1"/>
    <property type="molecule type" value="Genomic_DNA"/>
</dbReference>
<dbReference type="Gene3D" id="3.80.10.10">
    <property type="entry name" value="Ribonuclease Inhibitor"/>
    <property type="match status" value="1"/>
</dbReference>
<evidence type="ECO:0000256" key="7">
    <source>
        <dbReference type="SAM" id="Phobius"/>
    </source>
</evidence>
<comment type="catalytic activity">
    <reaction evidence="1">
        <text>S-ubiquitinyl-[E2 ubiquitin-conjugating enzyme]-L-cysteine + [acceptor protein]-L-lysine = [E2 ubiquitin-conjugating enzyme]-L-cysteine + N(6)-ubiquitinyl-[acceptor protein]-L-lysine.</text>
        <dbReference type="EC" id="2.3.2.27"/>
    </reaction>
</comment>
<evidence type="ECO:0000256" key="3">
    <source>
        <dbReference type="ARBA" id="ARBA00022614"/>
    </source>
</evidence>
<evidence type="ECO:0000259" key="8">
    <source>
        <dbReference type="PROSITE" id="PS52053"/>
    </source>
</evidence>
<comment type="caution">
    <text evidence="9">The sequence shown here is derived from an EMBL/GenBank/DDBJ whole genome shotgun (WGS) entry which is preliminary data.</text>
</comment>
<dbReference type="Pfam" id="PF13855">
    <property type="entry name" value="LRR_8"/>
    <property type="match status" value="1"/>
</dbReference>
<dbReference type="InterPro" id="IPR032675">
    <property type="entry name" value="LRR_dom_sf"/>
</dbReference>
<keyword evidence="7" id="KW-1133">Transmembrane helix</keyword>
<dbReference type="PROSITE" id="PS51450">
    <property type="entry name" value="LRR"/>
    <property type="match status" value="1"/>
</dbReference>
<evidence type="ECO:0000313" key="10">
    <source>
        <dbReference type="Proteomes" id="UP000325296"/>
    </source>
</evidence>
<dbReference type="GO" id="GO:0061630">
    <property type="term" value="F:ubiquitin protein ligase activity"/>
    <property type="evidence" value="ECO:0007669"/>
    <property type="project" value="UniProtKB-EC"/>
</dbReference>
<keyword evidence="6" id="KW-0808">Transferase</keyword>